<comment type="caution">
    <text evidence="2">The sequence shown here is derived from an EMBL/GenBank/DDBJ whole genome shotgun (WGS) entry which is preliminary data.</text>
</comment>
<sequence length="435" mass="48611">MLFHPLSPAMNSNIHLPGYELWMTFIKNVYVIPRRLDHTRFQYALSKSVELYSHVAGRIQHHSGQWVLRLVNAPIPVEVELSSHVELRGFVVQDHNVLASFLSPQPTDDSLRSGNGPLLLIKLTISEDDSTAIGVCWHHVLGDATLFLRFMHTGVSQHYQGLEPSFAKPTFAKHHFPHPDLEMVEEYKSFFPHLARQLSSSEIGSAYAESHGTITRTDWRVSRCKLESLLRAMDQLGSPLKLSLQDCLTALVVVVLSKSTLPIQKVMNAASYRTVQASFVQPDVAGNAILIIMTDKIEESEQRSIFAVARKVRQSITQNLQPQRLEKLLSVASHLMLQAANTETPPFFGSDPTTLSVNSNLRIDWTSAHFSSPGSARFYTSGFSRLYLRTFRSNPDAGNSTLEQDGIDVCLGVPKKLKSVILQALDWELSSIPDS</sequence>
<keyword evidence="1" id="KW-0808">Transferase</keyword>
<evidence type="ECO:0000313" key="3">
    <source>
        <dbReference type="Proteomes" id="UP000076154"/>
    </source>
</evidence>
<dbReference type="PANTHER" id="PTHR31642">
    <property type="entry name" value="TRICHOTHECENE 3-O-ACETYLTRANSFERASE"/>
    <property type="match status" value="1"/>
</dbReference>
<accession>A0A369JJV7</accession>
<dbReference type="InterPro" id="IPR050317">
    <property type="entry name" value="Plant_Fungal_Acyltransferase"/>
</dbReference>
<dbReference type="OrthoDB" id="1862401at2759"/>
<dbReference type="SUPFAM" id="SSF52777">
    <property type="entry name" value="CoA-dependent acyltransferases"/>
    <property type="match status" value="1"/>
</dbReference>
<protein>
    <submittedName>
        <fullName evidence="2">Uncharacterized protein</fullName>
    </submittedName>
</protein>
<keyword evidence="3" id="KW-1185">Reference proteome</keyword>
<dbReference type="Pfam" id="PF02458">
    <property type="entry name" value="Transferase"/>
    <property type="match status" value="1"/>
</dbReference>
<dbReference type="Gene3D" id="3.30.559.10">
    <property type="entry name" value="Chloramphenicol acetyltransferase-like domain"/>
    <property type="match status" value="2"/>
</dbReference>
<evidence type="ECO:0000256" key="1">
    <source>
        <dbReference type="ARBA" id="ARBA00022679"/>
    </source>
</evidence>
<dbReference type="GO" id="GO:0044550">
    <property type="term" value="P:secondary metabolite biosynthetic process"/>
    <property type="evidence" value="ECO:0007669"/>
    <property type="project" value="TreeGrafter"/>
</dbReference>
<dbReference type="EMBL" id="LUEZ02000055">
    <property type="protein sequence ID" value="RDB21490.1"/>
    <property type="molecule type" value="Genomic_DNA"/>
</dbReference>
<dbReference type="PANTHER" id="PTHR31642:SF310">
    <property type="entry name" value="FATTY ALCOHOL:CAFFEOYL-COA ACYLTRANSFERASE"/>
    <property type="match status" value="1"/>
</dbReference>
<proteinExistence type="predicted"/>
<dbReference type="AlphaFoldDB" id="A0A369JJV7"/>
<evidence type="ECO:0000313" key="2">
    <source>
        <dbReference type="EMBL" id="RDB21490.1"/>
    </source>
</evidence>
<dbReference type="Proteomes" id="UP000076154">
    <property type="component" value="Unassembled WGS sequence"/>
</dbReference>
<gene>
    <name evidence="2" type="ORF">Hypma_011371</name>
</gene>
<dbReference type="InParanoid" id="A0A369JJV7"/>
<dbReference type="GO" id="GO:0016747">
    <property type="term" value="F:acyltransferase activity, transferring groups other than amino-acyl groups"/>
    <property type="evidence" value="ECO:0007669"/>
    <property type="project" value="TreeGrafter"/>
</dbReference>
<dbReference type="InterPro" id="IPR023213">
    <property type="entry name" value="CAT-like_dom_sf"/>
</dbReference>
<reference evidence="2" key="1">
    <citation type="submission" date="2018-04" db="EMBL/GenBank/DDBJ databases">
        <title>Whole genome sequencing of Hypsizygus marmoreus.</title>
        <authorList>
            <person name="Choi I.-G."/>
            <person name="Min B."/>
            <person name="Kim J.-G."/>
            <person name="Kim S."/>
            <person name="Oh Y.-L."/>
            <person name="Kong W.-S."/>
            <person name="Park H."/>
            <person name="Jeong J."/>
            <person name="Song E.-S."/>
        </authorList>
    </citation>
    <scope>NUCLEOTIDE SEQUENCE [LARGE SCALE GENOMIC DNA]</scope>
    <source>
        <strain evidence="2">51987-8</strain>
    </source>
</reference>
<name>A0A369JJV7_HYPMA</name>
<organism evidence="2 3">
    <name type="scientific">Hypsizygus marmoreus</name>
    <name type="common">White beech mushroom</name>
    <name type="synonym">Agaricus marmoreus</name>
    <dbReference type="NCBI Taxonomy" id="39966"/>
    <lineage>
        <taxon>Eukaryota</taxon>
        <taxon>Fungi</taxon>
        <taxon>Dikarya</taxon>
        <taxon>Basidiomycota</taxon>
        <taxon>Agaricomycotina</taxon>
        <taxon>Agaricomycetes</taxon>
        <taxon>Agaricomycetidae</taxon>
        <taxon>Agaricales</taxon>
        <taxon>Tricholomatineae</taxon>
        <taxon>Lyophyllaceae</taxon>
        <taxon>Hypsizygus</taxon>
    </lineage>
</organism>